<evidence type="ECO:0000256" key="3">
    <source>
        <dbReference type="ARBA" id="ARBA00022729"/>
    </source>
</evidence>
<feature type="compositionally biased region" description="Acidic residues" evidence="5">
    <location>
        <begin position="274"/>
        <end position="284"/>
    </location>
</feature>
<dbReference type="Proteomes" id="UP000017840">
    <property type="component" value="Unassembled WGS sequence"/>
</dbReference>
<organism evidence="8 9">
    <name type="scientific">Candidatus Halobonum tyrrellensis G22</name>
    <dbReference type="NCBI Taxonomy" id="1324957"/>
    <lineage>
        <taxon>Archaea</taxon>
        <taxon>Methanobacteriati</taxon>
        <taxon>Methanobacteriota</taxon>
        <taxon>Stenosarchaea group</taxon>
        <taxon>Halobacteria</taxon>
        <taxon>Halobacteriales</taxon>
        <taxon>Haloferacaceae</taxon>
        <taxon>Candidatus Halobonum</taxon>
    </lineage>
</organism>
<dbReference type="InterPro" id="IPR053180">
    <property type="entry name" value="Ca-binding_acidic-repeat"/>
</dbReference>
<keyword evidence="2" id="KW-0964">Secreted</keyword>
<evidence type="ECO:0000313" key="9">
    <source>
        <dbReference type="Proteomes" id="UP000017840"/>
    </source>
</evidence>
<reference evidence="8 9" key="1">
    <citation type="journal article" date="2013" name="Genome Announc.">
        <title>Draft Genome Sequence of 'Candidatus Halobonum tyrrellensis' Strain G22, Isolated from the Hypersaline Waters of Lake Tyrrell, Australia.</title>
        <authorList>
            <person name="Ugalde J.A."/>
            <person name="Narasingarao P."/>
            <person name="Kuo S."/>
            <person name="Podell S."/>
            <person name="Allen E.E."/>
        </authorList>
    </citation>
    <scope>NUCLEOTIDE SEQUENCE [LARGE SCALE GENOMIC DNA]</scope>
    <source>
        <strain evidence="8 9">G22</strain>
    </source>
</reference>
<dbReference type="eggNOG" id="arCOG07561">
    <property type="taxonomic scope" value="Archaea"/>
</dbReference>
<dbReference type="InterPro" id="IPR059100">
    <property type="entry name" value="TSP3_bac"/>
</dbReference>
<keyword evidence="6" id="KW-0472">Membrane</keyword>
<evidence type="ECO:0000259" key="7">
    <source>
        <dbReference type="Pfam" id="PF24034"/>
    </source>
</evidence>
<feature type="transmembrane region" description="Helical" evidence="6">
    <location>
        <begin position="346"/>
        <end position="366"/>
    </location>
</feature>
<accession>V4GSM6</accession>
<comment type="subcellular location">
    <subcellularLocation>
        <location evidence="1">Secreted</location>
    </subcellularLocation>
</comment>
<keyword evidence="3" id="KW-0732">Signal</keyword>
<evidence type="ECO:0000256" key="2">
    <source>
        <dbReference type="ARBA" id="ARBA00022525"/>
    </source>
</evidence>
<dbReference type="Pfam" id="PF18884">
    <property type="entry name" value="TSP3_bac"/>
    <property type="match status" value="8"/>
</dbReference>
<protein>
    <submittedName>
        <fullName evidence="8">IclR-like transcriptional regulator</fullName>
    </submittedName>
</protein>
<gene>
    <name evidence="8" type="ORF">K933_10412</name>
</gene>
<dbReference type="eggNOG" id="arCOG00382">
    <property type="taxonomic scope" value="Archaea"/>
</dbReference>
<dbReference type="STRING" id="1324957.K933_10412"/>
<comment type="caution">
    <text evidence="8">The sequence shown here is derived from an EMBL/GenBank/DDBJ whole genome shotgun (WGS) entry which is preliminary data.</text>
</comment>
<proteinExistence type="predicted"/>
<evidence type="ECO:0000256" key="4">
    <source>
        <dbReference type="ARBA" id="ARBA00022837"/>
    </source>
</evidence>
<evidence type="ECO:0000313" key="8">
    <source>
        <dbReference type="EMBL" id="ESP88096.1"/>
    </source>
</evidence>
<evidence type="ECO:0000256" key="1">
    <source>
        <dbReference type="ARBA" id="ARBA00004613"/>
    </source>
</evidence>
<dbReference type="PANTHER" id="PTHR37467">
    <property type="entry name" value="EXPORTED CALCIUM-BINDING GLYCOPROTEIN-RELATED"/>
    <property type="match status" value="1"/>
</dbReference>
<name>V4GSM6_9EURY</name>
<keyword evidence="4" id="KW-0106">Calcium</keyword>
<feature type="region of interest" description="Disordered" evidence="5">
    <location>
        <begin position="371"/>
        <end position="427"/>
    </location>
</feature>
<keyword evidence="9" id="KW-1185">Reference proteome</keyword>
<dbReference type="AlphaFoldDB" id="V4GSM6"/>
<dbReference type="InterPro" id="IPR036388">
    <property type="entry name" value="WH-like_DNA-bd_sf"/>
</dbReference>
<feature type="compositionally biased region" description="Acidic residues" evidence="5">
    <location>
        <begin position="181"/>
        <end position="195"/>
    </location>
</feature>
<dbReference type="PANTHER" id="PTHR37467:SF1">
    <property type="entry name" value="EXPORTED CALCIUM-BINDING GLYCOPROTEIN"/>
    <property type="match status" value="1"/>
</dbReference>
<feature type="compositionally biased region" description="Acidic residues" evidence="5">
    <location>
        <begin position="157"/>
        <end position="167"/>
    </location>
</feature>
<feature type="region of interest" description="Disordered" evidence="5">
    <location>
        <begin position="136"/>
        <end position="343"/>
    </location>
</feature>
<dbReference type="InterPro" id="IPR036390">
    <property type="entry name" value="WH_DNA-bd_sf"/>
</dbReference>
<dbReference type="EMBL" id="ASGZ01000034">
    <property type="protein sequence ID" value="ESP88096.1"/>
    <property type="molecule type" value="Genomic_DNA"/>
</dbReference>
<evidence type="ECO:0000256" key="5">
    <source>
        <dbReference type="SAM" id="MobiDB-lite"/>
    </source>
</evidence>
<feature type="domain" description="DUF7343" evidence="7">
    <location>
        <begin position="424"/>
        <end position="482"/>
    </location>
</feature>
<dbReference type="GO" id="GO:0005509">
    <property type="term" value="F:calcium ion binding"/>
    <property type="evidence" value="ECO:0007669"/>
    <property type="project" value="InterPro"/>
</dbReference>
<keyword evidence="6" id="KW-0812">Transmembrane</keyword>
<dbReference type="SUPFAM" id="SSF46785">
    <property type="entry name" value="Winged helix' DNA-binding domain"/>
    <property type="match status" value="1"/>
</dbReference>
<dbReference type="InterPro" id="IPR055767">
    <property type="entry name" value="DUF7343"/>
</dbReference>
<dbReference type="Gene3D" id="1.10.10.10">
    <property type="entry name" value="Winged helix-like DNA-binding domain superfamily/Winged helix DNA-binding domain"/>
    <property type="match status" value="1"/>
</dbReference>
<dbReference type="InterPro" id="IPR028974">
    <property type="entry name" value="TSP_type-3_rpt"/>
</dbReference>
<sequence>MRGRAFAVVVVCLLLVSSGSAVAAPSLEMTVDDDGVVVTADNVAYLAAWQPQSVSVSVNGTGVGTVCLGTSGGGSDRTLACRPLTGNATQTTVQFAFDGWPNNDTGERTLVATARSNGTVLASTEQSIHIVAADGDVDQDGLGNRAEINGSTGFLDPDSDDDGLDDGAEVRTYETDPTVADTDDDNLSDGAEVNEYETNPLEPDTDNDNLSDGAEVLSHGTDPATADTDGDGLDDGAEIHEYNTSPTKADTDGDGLNDGAEVNVHDTDPTTADTDGDGLDDGAEVNEYGTNPNEPDTDGDGLADGPEVNEYGTDPTEPDTDGDGRPDGAEVQSGTNPTDGLDETTLLGVGLVAGACLAAGAVAVLVRRRGGSLPFVGSGDDSDPDDAGAAATTETADESDPAADPVGGEGDDAAGADEPMPTALSNERQVLKLLDEHGGRMPQGAIVNATGWSKSKVSRVLSGMEEDDEIRKISIGRENIVVRHGEEPDWARSPLEESS</sequence>
<dbReference type="Pfam" id="PF24034">
    <property type="entry name" value="DUF7343"/>
    <property type="match status" value="1"/>
</dbReference>
<keyword evidence="6" id="KW-1133">Transmembrane helix</keyword>
<evidence type="ECO:0000256" key="6">
    <source>
        <dbReference type="SAM" id="Phobius"/>
    </source>
</evidence>
<dbReference type="Gene3D" id="4.10.1080.10">
    <property type="entry name" value="TSP type-3 repeat"/>
    <property type="match status" value="1"/>
</dbReference>
<dbReference type="PATRIC" id="fig|1324957.4.peg.2113"/>